<accession>A0A822XXR1</accession>
<comment type="caution">
    <text evidence="1">The sequence shown here is derived from an EMBL/GenBank/DDBJ whole genome shotgun (WGS) entry which is preliminary data.</text>
</comment>
<dbReference type="AlphaFoldDB" id="A0A822XXR1"/>
<evidence type="ECO:0000313" key="2">
    <source>
        <dbReference type="Proteomes" id="UP000607653"/>
    </source>
</evidence>
<proteinExistence type="predicted"/>
<dbReference type="EMBL" id="DUZY01000001">
    <property type="protein sequence ID" value="DAD22178.1"/>
    <property type="molecule type" value="Genomic_DNA"/>
</dbReference>
<evidence type="ECO:0000313" key="1">
    <source>
        <dbReference type="EMBL" id="DAD22178.1"/>
    </source>
</evidence>
<protein>
    <submittedName>
        <fullName evidence="1">Uncharacterized protein</fullName>
    </submittedName>
</protein>
<keyword evidence="2" id="KW-1185">Reference proteome</keyword>
<gene>
    <name evidence="1" type="ORF">HUJ06_023641</name>
</gene>
<name>A0A822XXR1_NELNU</name>
<organism evidence="1 2">
    <name type="scientific">Nelumbo nucifera</name>
    <name type="common">Sacred lotus</name>
    <dbReference type="NCBI Taxonomy" id="4432"/>
    <lineage>
        <taxon>Eukaryota</taxon>
        <taxon>Viridiplantae</taxon>
        <taxon>Streptophyta</taxon>
        <taxon>Embryophyta</taxon>
        <taxon>Tracheophyta</taxon>
        <taxon>Spermatophyta</taxon>
        <taxon>Magnoliopsida</taxon>
        <taxon>Proteales</taxon>
        <taxon>Nelumbonaceae</taxon>
        <taxon>Nelumbo</taxon>
    </lineage>
</organism>
<dbReference type="Proteomes" id="UP000607653">
    <property type="component" value="Unassembled WGS sequence"/>
</dbReference>
<sequence length="53" mass="5691">MGFRPGSIERTGILDPFQSMVVCLLWEKSESNVGLNVDAATGALVIFLSGCFL</sequence>
<reference evidence="1 2" key="1">
    <citation type="journal article" date="2020" name="Mol. Biol. Evol.">
        <title>Distinct Expression and Methylation Patterns for Genes with Different Fates following a Single Whole-Genome Duplication in Flowering Plants.</title>
        <authorList>
            <person name="Shi T."/>
            <person name="Rahmani R.S."/>
            <person name="Gugger P.F."/>
            <person name="Wang M."/>
            <person name="Li H."/>
            <person name="Zhang Y."/>
            <person name="Li Z."/>
            <person name="Wang Q."/>
            <person name="Van de Peer Y."/>
            <person name="Marchal K."/>
            <person name="Chen J."/>
        </authorList>
    </citation>
    <scope>NUCLEOTIDE SEQUENCE [LARGE SCALE GENOMIC DNA]</scope>
    <source>
        <tissue evidence="1">Leaf</tissue>
    </source>
</reference>